<dbReference type="AlphaFoldDB" id="A0A2C5YF43"/>
<dbReference type="PROSITE" id="PS00144">
    <property type="entry name" value="ASN_GLN_ASE_1"/>
    <property type="match status" value="1"/>
</dbReference>
<dbReference type="InterPro" id="IPR037152">
    <property type="entry name" value="L-asparaginase_N_sf"/>
</dbReference>
<dbReference type="InterPro" id="IPR020827">
    <property type="entry name" value="Asparaginase/glutaminase_AS1"/>
</dbReference>
<dbReference type="Pfam" id="PF17763">
    <property type="entry name" value="Asparaginase_C"/>
    <property type="match status" value="1"/>
</dbReference>
<dbReference type="PROSITE" id="PS00917">
    <property type="entry name" value="ASN_GLN_ASE_2"/>
    <property type="match status" value="1"/>
</dbReference>
<dbReference type="OrthoDB" id="542841at2759"/>
<feature type="domain" description="Asparaginase/glutaminase C-terminal" evidence="11">
    <location>
        <begin position="235"/>
        <end position="347"/>
    </location>
</feature>
<evidence type="ECO:0000256" key="7">
    <source>
        <dbReference type="PROSITE-ProRule" id="PRU10099"/>
    </source>
</evidence>
<name>A0A2C5YF43_9HYPO</name>
<evidence type="ECO:0000259" key="10">
    <source>
        <dbReference type="Pfam" id="PF00710"/>
    </source>
</evidence>
<gene>
    <name evidence="12" type="ORF">CDD81_2271</name>
</gene>
<dbReference type="FunFam" id="3.40.50.1170:FF:000001">
    <property type="entry name" value="L-asparaginase 2"/>
    <property type="match status" value="1"/>
</dbReference>
<dbReference type="EC" id="3.5.1.1" evidence="2"/>
<dbReference type="SUPFAM" id="SSF53774">
    <property type="entry name" value="Glutaminase/Asparaginase"/>
    <property type="match status" value="1"/>
</dbReference>
<dbReference type="InterPro" id="IPR006034">
    <property type="entry name" value="Asparaginase/glutaminase-like"/>
</dbReference>
<dbReference type="Proteomes" id="UP000226192">
    <property type="component" value="Unassembled WGS sequence"/>
</dbReference>
<dbReference type="GO" id="GO:0006530">
    <property type="term" value="P:L-asparagine catabolic process"/>
    <property type="evidence" value="ECO:0007669"/>
    <property type="project" value="UniProtKB-ARBA"/>
</dbReference>
<reference evidence="12 13" key="1">
    <citation type="submission" date="2017-06" db="EMBL/GenBank/DDBJ databases">
        <title>Ant-infecting Ophiocordyceps genomes reveal a high diversity of potential behavioral manipulation genes and a possible major role for enterotoxins.</title>
        <authorList>
            <person name="De Bekker C."/>
            <person name="Evans H.C."/>
            <person name="Brachmann A."/>
            <person name="Hughes D.P."/>
        </authorList>
    </citation>
    <scope>NUCLEOTIDE SEQUENCE [LARGE SCALE GENOMIC DNA]</scope>
    <source>
        <strain evidence="12 13">Map64</strain>
    </source>
</reference>
<dbReference type="PROSITE" id="PS51732">
    <property type="entry name" value="ASN_GLN_ASE_3"/>
    <property type="match status" value="1"/>
</dbReference>
<proteinExistence type="inferred from homology"/>
<evidence type="ECO:0000256" key="4">
    <source>
        <dbReference type="ARBA" id="ARBA00049366"/>
    </source>
</evidence>
<dbReference type="InterPro" id="IPR004550">
    <property type="entry name" value="AsnASE_II"/>
</dbReference>
<dbReference type="SMART" id="SM00870">
    <property type="entry name" value="Asparaginase"/>
    <property type="match status" value="1"/>
</dbReference>
<evidence type="ECO:0000256" key="1">
    <source>
        <dbReference type="ARBA" id="ARBA00010518"/>
    </source>
</evidence>
<protein>
    <recommendedName>
        <fullName evidence="2">asparaginase</fullName>
        <ecNumber evidence="2">3.5.1.1</ecNumber>
    </recommendedName>
</protein>
<dbReference type="PANTHER" id="PTHR11707">
    <property type="entry name" value="L-ASPARAGINASE"/>
    <property type="match status" value="1"/>
</dbReference>
<dbReference type="PIRSF" id="PIRSF500176">
    <property type="entry name" value="L_ASNase"/>
    <property type="match status" value="1"/>
</dbReference>
<feature type="binding site" evidence="6">
    <location>
        <begin position="109"/>
        <end position="110"/>
    </location>
    <ligand>
        <name>substrate</name>
    </ligand>
</feature>
<dbReference type="EMBL" id="NJET01000017">
    <property type="protein sequence ID" value="PHH65491.1"/>
    <property type="molecule type" value="Genomic_DNA"/>
</dbReference>
<dbReference type="Gene3D" id="3.40.50.1170">
    <property type="entry name" value="L-asparaginase, N-terminal domain"/>
    <property type="match status" value="1"/>
</dbReference>
<dbReference type="InterPro" id="IPR027475">
    <property type="entry name" value="Asparaginase/glutaminase_AS2"/>
</dbReference>
<dbReference type="STRING" id="1399860.A0A2C5YF43"/>
<comment type="catalytic activity">
    <reaction evidence="4">
        <text>L-asparagine + H2O = L-aspartate + NH4(+)</text>
        <dbReference type="Rhea" id="RHEA:21016"/>
        <dbReference type="ChEBI" id="CHEBI:15377"/>
        <dbReference type="ChEBI" id="CHEBI:28938"/>
        <dbReference type="ChEBI" id="CHEBI:29991"/>
        <dbReference type="ChEBI" id="CHEBI:58048"/>
        <dbReference type="EC" id="3.5.1.1"/>
    </reaction>
</comment>
<dbReference type="CDD" id="cd08964">
    <property type="entry name" value="L-asparaginase_II"/>
    <property type="match status" value="1"/>
</dbReference>
<accession>A0A2C5YF43</accession>
<dbReference type="Gene3D" id="3.40.50.40">
    <property type="match status" value="1"/>
</dbReference>
<organism evidence="12 13">
    <name type="scientific">Ophiocordyceps australis</name>
    <dbReference type="NCBI Taxonomy" id="1399860"/>
    <lineage>
        <taxon>Eukaryota</taxon>
        <taxon>Fungi</taxon>
        <taxon>Dikarya</taxon>
        <taxon>Ascomycota</taxon>
        <taxon>Pezizomycotina</taxon>
        <taxon>Sordariomycetes</taxon>
        <taxon>Hypocreomycetidae</taxon>
        <taxon>Hypocreales</taxon>
        <taxon>Ophiocordycipitaceae</taxon>
        <taxon>Ophiocordyceps</taxon>
    </lineage>
</organism>
<dbReference type="InterPro" id="IPR040919">
    <property type="entry name" value="Asparaginase_C"/>
</dbReference>
<feature type="active site" evidence="8">
    <location>
        <position position="109"/>
    </location>
</feature>
<feature type="domain" description="L-asparaginase N-terminal" evidence="10">
    <location>
        <begin position="20"/>
        <end position="205"/>
    </location>
</feature>
<evidence type="ECO:0000259" key="11">
    <source>
        <dbReference type="Pfam" id="PF17763"/>
    </source>
</evidence>
<dbReference type="Pfam" id="PF00710">
    <property type="entry name" value="Asparaginase"/>
    <property type="match status" value="1"/>
</dbReference>
<feature type="binding site" evidence="6">
    <location>
        <position position="76"/>
    </location>
    <ligand>
        <name>substrate</name>
    </ligand>
</feature>
<evidence type="ECO:0000256" key="9">
    <source>
        <dbReference type="RuleBase" id="RU004456"/>
    </source>
</evidence>
<evidence type="ECO:0000313" key="13">
    <source>
        <dbReference type="Proteomes" id="UP000226192"/>
    </source>
</evidence>
<comment type="similarity">
    <text evidence="1 9">Belongs to the asparaginase 1 family.</text>
</comment>
<evidence type="ECO:0000256" key="3">
    <source>
        <dbReference type="ARBA" id="ARBA00022801"/>
    </source>
</evidence>
<evidence type="ECO:0000256" key="2">
    <source>
        <dbReference type="ARBA" id="ARBA00012920"/>
    </source>
</evidence>
<evidence type="ECO:0000256" key="5">
    <source>
        <dbReference type="PIRSR" id="PIRSR001220-1"/>
    </source>
</evidence>
<dbReference type="NCBIfam" id="TIGR00520">
    <property type="entry name" value="asnASE_II"/>
    <property type="match status" value="1"/>
</dbReference>
<feature type="active site" evidence="7">
    <location>
        <position position="29"/>
    </location>
</feature>
<dbReference type="InterPro" id="IPR027473">
    <property type="entry name" value="L-asparaginase_C"/>
</dbReference>
<dbReference type="InterPro" id="IPR036152">
    <property type="entry name" value="Asp/glu_Ase-like_sf"/>
</dbReference>
<dbReference type="PRINTS" id="PR00139">
    <property type="entry name" value="ASNGLNASE"/>
</dbReference>
<keyword evidence="3" id="KW-0378">Hydrolase</keyword>
<evidence type="ECO:0000256" key="8">
    <source>
        <dbReference type="PROSITE-ProRule" id="PRU10100"/>
    </source>
</evidence>
<evidence type="ECO:0000256" key="6">
    <source>
        <dbReference type="PIRSR" id="PIRSR001220-2"/>
    </source>
</evidence>
<dbReference type="PIRSF" id="PIRSF001220">
    <property type="entry name" value="L-ASNase_gatD"/>
    <property type="match status" value="1"/>
</dbReference>
<feature type="active site" description="O-isoaspartyl threonine intermediate" evidence="5">
    <location>
        <position position="29"/>
    </location>
</feature>
<evidence type="ECO:0000313" key="12">
    <source>
        <dbReference type="EMBL" id="PHH65491.1"/>
    </source>
</evidence>
<sequence>MVMQAAPAKALPRRSIDQARVTIYGTGGTIAGAGQNGGQTFGYESGVKSVKTLIGQVPELKTVAELKSEQITNVGSPDIDSKNLLRMQNKIEQELSDAATTGVVVTHGTDTIEETAFFMDLTINSKKPVVLVGAMRPPTAHGADGPRNLLCAVSLAANYEARERGTMVVLNDRICSARFTTKTDANAVESFVAAGPGFLGTFVNVAPIFYFSAARPNGHFHFDVSGHDAEKGLPRVGVLDSRADLKPGTLSSWIHMNEFDGLVLAGMGAGSWPTAAGKELLHFAARNPRFPLVMSYRTGSGYVSGAHAHGVEGSCIGGGFLNPAKCRIQLQLCLALGLQTDEIKAVFKGH</sequence>
<comment type="caution">
    <text evidence="12">The sequence shown here is derived from an EMBL/GenBank/DDBJ whole genome shotgun (WGS) entry which is preliminary data.</text>
</comment>
<dbReference type="GO" id="GO:0004067">
    <property type="term" value="F:asparaginase activity"/>
    <property type="evidence" value="ECO:0007669"/>
    <property type="project" value="UniProtKB-UniRule"/>
</dbReference>
<keyword evidence="13" id="KW-1185">Reference proteome</keyword>
<dbReference type="PANTHER" id="PTHR11707:SF28">
    <property type="entry name" value="60 KDA LYSOPHOSPHOLIPASE"/>
    <property type="match status" value="1"/>
</dbReference>
<dbReference type="InterPro" id="IPR027474">
    <property type="entry name" value="L-asparaginase_N"/>
</dbReference>